<organism evidence="3 4">
    <name type="scientific">Ananas comosus</name>
    <name type="common">Pineapple</name>
    <name type="synonym">Ananas ananas</name>
    <dbReference type="NCBI Taxonomy" id="4615"/>
    <lineage>
        <taxon>Eukaryota</taxon>
        <taxon>Viridiplantae</taxon>
        <taxon>Streptophyta</taxon>
        <taxon>Embryophyta</taxon>
        <taxon>Tracheophyta</taxon>
        <taxon>Spermatophyta</taxon>
        <taxon>Magnoliopsida</taxon>
        <taxon>Liliopsida</taxon>
        <taxon>Poales</taxon>
        <taxon>Bromeliaceae</taxon>
        <taxon>Bromelioideae</taxon>
        <taxon>Ananas</taxon>
    </lineage>
</organism>
<dbReference type="AlphaFoldDB" id="A0A199V0C6"/>
<feature type="region of interest" description="Disordered" evidence="1">
    <location>
        <begin position="141"/>
        <end position="161"/>
    </location>
</feature>
<proteinExistence type="predicted"/>
<feature type="signal peptide" evidence="2">
    <location>
        <begin position="1"/>
        <end position="24"/>
    </location>
</feature>
<feature type="chain" id="PRO_5008285557" description="DUF538 domain-containing protein" evidence="2">
    <location>
        <begin position="25"/>
        <end position="161"/>
    </location>
</feature>
<sequence length="161" mass="17507">MAKFLPLLLLLLVSFFSLSLPSLSENPNPNPNPKSISAYDELRLSGFPIGLLPSNVRGYSLNRTSGDFSVELLHRCRITLPPDNYLAAYSPRITGNLSGGRISGLDGIRVRAFFRWWSITAIRASGDDLVFEVGVASAKYPSKNFDESPECEGGNPSKAAS</sequence>
<keyword evidence="2" id="KW-0732">Signal</keyword>
<accession>A0A199V0C6</accession>
<dbReference type="SUPFAM" id="SSF141562">
    <property type="entry name" value="At5g01610-like"/>
    <property type="match status" value="1"/>
</dbReference>
<evidence type="ECO:0000313" key="3">
    <source>
        <dbReference type="EMBL" id="OAY70345.1"/>
    </source>
</evidence>
<name>A0A199V0C6_ANACO</name>
<evidence type="ECO:0000313" key="4">
    <source>
        <dbReference type="Proteomes" id="UP000092600"/>
    </source>
</evidence>
<dbReference type="EMBL" id="LSRQ01003942">
    <property type="protein sequence ID" value="OAY70345.1"/>
    <property type="molecule type" value="Genomic_DNA"/>
</dbReference>
<evidence type="ECO:0000256" key="1">
    <source>
        <dbReference type="SAM" id="MobiDB-lite"/>
    </source>
</evidence>
<dbReference type="Gene3D" id="2.30.240.10">
    <property type="entry name" value="At5g01610-like"/>
    <property type="match status" value="1"/>
</dbReference>
<evidence type="ECO:0008006" key="5">
    <source>
        <dbReference type="Google" id="ProtNLM"/>
    </source>
</evidence>
<dbReference type="STRING" id="4615.A0A199V0C6"/>
<reference evidence="3 4" key="1">
    <citation type="journal article" date="2016" name="DNA Res.">
        <title>The draft genome of MD-2 pineapple using hybrid error correction of long reads.</title>
        <authorList>
            <person name="Redwan R.M."/>
            <person name="Saidin A."/>
            <person name="Kumar S.V."/>
        </authorList>
    </citation>
    <scope>NUCLEOTIDE SEQUENCE [LARGE SCALE GENOMIC DNA]</scope>
    <source>
        <strain evidence="4">cv. MD2</strain>
        <tissue evidence="3">Leaf</tissue>
    </source>
</reference>
<dbReference type="PANTHER" id="PTHR31676">
    <property type="entry name" value="T31J12.3 PROTEIN-RELATED"/>
    <property type="match status" value="1"/>
</dbReference>
<dbReference type="Pfam" id="PF04398">
    <property type="entry name" value="DUF538"/>
    <property type="match status" value="1"/>
</dbReference>
<dbReference type="PANTHER" id="PTHR31676:SF172">
    <property type="entry name" value="OS01G0595400 PROTEIN"/>
    <property type="match status" value="1"/>
</dbReference>
<dbReference type="InterPro" id="IPR036758">
    <property type="entry name" value="At5g01610-like"/>
</dbReference>
<protein>
    <recommendedName>
        <fullName evidence="5">DUF538 domain-containing protein</fullName>
    </recommendedName>
</protein>
<dbReference type="Proteomes" id="UP000092600">
    <property type="component" value="Unassembled WGS sequence"/>
</dbReference>
<evidence type="ECO:0000256" key="2">
    <source>
        <dbReference type="SAM" id="SignalP"/>
    </source>
</evidence>
<gene>
    <name evidence="3" type="ORF">ACMD2_23346</name>
</gene>
<comment type="caution">
    <text evidence="3">The sequence shown here is derived from an EMBL/GenBank/DDBJ whole genome shotgun (WGS) entry which is preliminary data.</text>
</comment>
<dbReference type="InterPro" id="IPR007493">
    <property type="entry name" value="DUF538"/>
</dbReference>